<feature type="compositionally biased region" description="Polar residues" evidence="1">
    <location>
        <begin position="78"/>
        <end position="88"/>
    </location>
</feature>
<sequence length="88" mass="9522">RIGIGKPASSETSEATDALEGRPWCSAVGSLHRERRLKDDKIKGNQNGQGHPITGAVKREFRRPHGGRDRAALGGRQGNENSGYLSSR</sequence>
<dbReference type="AlphaFoldDB" id="A0AAD7ZP82"/>
<reference evidence="2" key="2">
    <citation type="submission" date="2023-05" db="EMBL/GenBank/DDBJ databases">
        <authorList>
            <person name="Fouks B."/>
        </authorList>
    </citation>
    <scope>NUCLEOTIDE SEQUENCE</scope>
    <source>
        <strain evidence="2">Stay&amp;Tobe</strain>
        <tissue evidence="2">Testes</tissue>
    </source>
</reference>
<proteinExistence type="predicted"/>
<dbReference type="EMBL" id="JASPKZ010007486">
    <property type="protein sequence ID" value="KAJ9583996.1"/>
    <property type="molecule type" value="Genomic_DNA"/>
</dbReference>
<comment type="caution">
    <text evidence="2">The sequence shown here is derived from an EMBL/GenBank/DDBJ whole genome shotgun (WGS) entry which is preliminary data.</text>
</comment>
<name>A0AAD7ZP82_DIPPU</name>
<reference evidence="2" key="1">
    <citation type="journal article" date="2023" name="IScience">
        <title>Live-bearing cockroach genome reveals convergent evolutionary mechanisms linked to viviparity in insects and beyond.</title>
        <authorList>
            <person name="Fouks B."/>
            <person name="Harrison M.C."/>
            <person name="Mikhailova A.A."/>
            <person name="Marchal E."/>
            <person name="English S."/>
            <person name="Carruthers M."/>
            <person name="Jennings E.C."/>
            <person name="Chiamaka E.L."/>
            <person name="Frigard R.A."/>
            <person name="Pippel M."/>
            <person name="Attardo G.M."/>
            <person name="Benoit J.B."/>
            <person name="Bornberg-Bauer E."/>
            <person name="Tobe S.S."/>
        </authorList>
    </citation>
    <scope>NUCLEOTIDE SEQUENCE</scope>
    <source>
        <strain evidence="2">Stay&amp;Tobe</strain>
    </source>
</reference>
<dbReference type="Proteomes" id="UP001233999">
    <property type="component" value="Unassembled WGS sequence"/>
</dbReference>
<gene>
    <name evidence="2" type="ORF">L9F63_021666</name>
</gene>
<evidence type="ECO:0000256" key="1">
    <source>
        <dbReference type="SAM" id="MobiDB-lite"/>
    </source>
</evidence>
<evidence type="ECO:0000313" key="2">
    <source>
        <dbReference type="EMBL" id="KAJ9583996.1"/>
    </source>
</evidence>
<accession>A0AAD7ZP82</accession>
<evidence type="ECO:0000313" key="3">
    <source>
        <dbReference type="Proteomes" id="UP001233999"/>
    </source>
</evidence>
<feature type="region of interest" description="Disordered" evidence="1">
    <location>
        <begin position="1"/>
        <end position="88"/>
    </location>
</feature>
<feature type="non-terminal residue" evidence="2">
    <location>
        <position position="88"/>
    </location>
</feature>
<keyword evidence="3" id="KW-1185">Reference proteome</keyword>
<organism evidence="2 3">
    <name type="scientific">Diploptera punctata</name>
    <name type="common">Pacific beetle cockroach</name>
    <dbReference type="NCBI Taxonomy" id="6984"/>
    <lineage>
        <taxon>Eukaryota</taxon>
        <taxon>Metazoa</taxon>
        <taxon>Ecdysozoa</taxon>
        <taxon>Arthropoda</taxon>
        <taxon>Hexapoda</taxon>
        <taxon>Insecta</taxon>
        <taxon>Pterygota</taxon>
        <taxon>Neoptera</taxon>
        <taxon>Polyneoptera</taxon>
        <taxon>Dictyoptera</taxon>
        <taxon>Blattodea</taxon>
        <taxon>Blaberoidea</taxon>
        <taxon>Blaberidae</taxon>
        <taxon>Diplopterinae</taxon>
        <taxon>Diploptera</taxon>
    </lineage>
</organism>
<protein>
    <submittedName>
        <fullName evidence="2">Uncharacterized protein</fullName>
    </submittedName>
</protein>
<feature type="non-terminal residue" evidence="2">
    <location>
        <position position="1"/>
    </location>
</feature>